<feature type="binding site" evidence="7">
    <location>
        <position position="189"/>
    </location>
    <ligand>
        <name>UDP-N-acetyl-alpha-D-muramoyl-L-alanyl-D-glutamate</name>
        <dbReference type="ChEBI" id="CHEBI:83900"/>
    </ligand>
</feature>
<evidence type="ECO:0000313" key="12">
    <source>
        <dbReference type="EMBL" id="TCP26310.1"/>
    </source>
</evidence>
<evidence type="ECO:0000256" key="3">
    <source>
        <dbReference type="ARBA" id="ARBA00022960"/>
    </source>
</evidence>
<feature type="binding site" evidence="7">
    <location>
        <position position="388"/>
    </location>
    <ligand>
        <name>meso-2,6-diaminopimelate</name>
        <dbReference type="ChEBI" id="CHEBI:57791"/>
    </ligand>
</feature>
<protein>
    <recommendedName>
        <fullName evidence="7">UDP-N-acetylmuramoyl-L-alanyl-D-glutamate--2,6-diaminopimelate ligase</fullName>
        <ecNumber evidence="7">6.3.2.13</ecNumber>
    </recommendedName>
    <alternativeName>
        <fullName evidence="7">Meso-A2pm-adding enzyme</fullName>
    </alternativeName>
    <alternativeName>
        <fullName evidence="7">Meso-diaminopimelate-adding enzyme</fullName>
    </alternativeName>
    <alternativeName>
        <fullName evidence="7">UDP-MurNAc-L-Ala-D-Glu:meso-diaminopimelate ligase</fullName>
    </alternativeName>
    <alternativeName>
        <fullName evidence="7">UDP-MurNAc-tripeptide synthetase</fullName>
    </alternativeName>
    <alternativeName>
        <fullName evidence="7">UDP-N-acetylmuramyl-tripeptide synthetase</fullName>
    </alternativeName>
</protein>
<evidence type="ECO:0000259" key="10">
    <source>
        <dbReference type="Pfam" id="PF02875"/>
    </source>
</evidence>
<dbReference type="InterPro" id="IPR013221">
    <property type="entry name" value="Mur_ligase_cen"/>
</dbReference>
<reference evidence="12 13" key="1">
    <citation type="submission" date="2019-03" db="EMBL/GenBank/DDBJ databases">
        <title>Genomic Encyclopedia of Type Strains, Phase IV (KMG-IV): sequencing the most valuable type-strain genomes for metagenomic binning, comparative biology and taxonomic classification.</title>
        <authorList>
            <person name="Goeker M."/>
        </authorList>
    </citation>
    <scope>NUCLEOTIDE SEQUENCE [LARGE SCALE GENOMIC DNA]</scope>
    <source>
        <strain evidence="12 13">DSM 2781</strain>
    </source>
</reference>
<keyword evidence="7" id="KW-0547">Nucleotide-binding</keyword>
<dbReference type="SUPFAM" id="SSF53623">
    <property type="entry name" value="MurD-like peptide ligases, catalytic domain"/>
    <property type="match status" value="1"/>
</dbReference>
<feature type="domain" description="Mur ligase central" evidence="11">
    <location>
        <begin position="113"/>
        <end position="315"/>
    </location>
</feature>
<dbReference type="OrthoDB" id="9800958at2"/>
<comment type="pathway">
    <text evidence="7 8">Cell wall biogenesis; peptidoglycan biosynthesis.</text>
</comment>
<feature type="binding site" evidence="7">
    <location>
        <begin position="412"/>
        <end position="415"/>
    </location>
    <ligand>
        <name>meso-2,6-diaminopimelate</name>
        <dbReference type="ChEBI" id="CHEBI:57791"/>
    </ligand>
</feature>
<gene>
    <name evidence="7" type="primary">murE</name>
    <name evidence="12" type="ORF">EV656_102273</name>
</gene>
<dbReference type="GO" id="GO:0009252">
    <property type="term" value="P:peptidoglycan biosynthetic process"/>
    <property type="evidence" value="ECO:0007669"/>
    <property type="project" value="UniProtKB-UniRule"/>
</dbReference>
<dbReference type="GO" id="GO:0000287">
    <property type="term" value="F:magnesium ion binding"/>
    <property type="evidence" value="ECO:0007669"/>
    <property type="project" value="UniProtKB-UniRule"/>
</dbReference>
<dbReference type="GO" id="GO:0008765">
    <property type="term" value="F:UDP-N-acetylmuramoylalanyl-D-glutamate-2,6-diaminopimelate ligase activity"/>
    <property type="evidence" value="ECO:0007669"/>
    <property type="project" value="UniProtKB-UniRule"/>
</dbReference>
<dbReference type="EC" id="6.3.2.13" evidence="7"/>
<dbReference type="Proteomes" id="UP000295733">
    <property type="component" value="Unassembled WGS sequence"/>
</dbReference>
<dbReference type="GO" id="GO:0005737">
    <property type="term" value="C:cytoplasm"/>
    <property type="evidence" value="ECO:0007669"/>
    <property type="project" value="UniProtKB-SubCell"/>
</dbReference>
<keyword evidence="4 7" id="KW-0573">Peptidoglycan synthesis</keyword>
<dbReference type="RefSeq" id="WP_132600131.1">
    <property type="nucleotide sequence ID" value="NZ_NRRP01000025.1"/>
</dbReference>
<dbReference type="SUPFAM" id="SSF53244">
    <property type="entry name" value="MurD-like peptide ligases, peptide-binding domain"/>
    <property type="match status" value="1"/>
</dbReference>
<evidence type="ECO:0000256" key="1">
    <source>
        <dbReference type="ARBA" id="ARBA00005898"/>
    </source>
</evidence>
<feature type="domain" description="Mur ligase C-terminal" evidence="10">
    <location>
        <begin position="338"/>
        <end position="462"/>
    </location>
</feature>
<evidence type="ECO:0000259" key="9">
    <source>
        <dbReference type="Pfam" id="PF01225"/>
    </source>
</evidence>
<evidence type="ECO:0000256" key="7">
    <source>
        <dbReference type="HAMAP-Rule" id="MF_00208"/>
    </source>
</evidence>
<comment type="PTM">
    <text evidence="7">Carboxylation is probably crucial for Mg(2+) binding and, consequently, for the gamma-phosphate positioning of ATP.</text>
</comment>
<keyword evidence="7" id="KW-0067">ATP-binding</keyword>
<dbReference type="InterPro" id="IPR005761">
    <property type="entry name" value="UDP-N-AcMur-Glu-dNH2Pim_ligase"/>
</dbReference>
<dbReference type="SUPFAM" id="SSF63418">
    <property type="entry name" value="MurE/MurF N-terminal domain"/>
    <property type="match status" value="1"/>
</dbReference>
<dbReference type="InterPro" id="IPR036565">
    <property type="entry name" value="Mur-like_cat_sf"/>
</dbReference>
<keyword evidence="7" id="KW-0963">Cytoplasm</keyword>
<comment type="similarity">
    <text evidence="1 7">Belongs to the MurCDEF family. MurE subfamily.</text>
</comment>
<evidence type="ECO:0000256" key="2">
    <source>
        <dbReference type="ARBA" id="ARBA00022618"/>
    </source>
</evidence>
<dbReference type="NCBIfam" id="TIGR01085">
    <property type="entry name" value="murE"/>
    <property type="match status" value="1"/>
</dbReference>
<evidence type="ECO:0000256" key="6">
    <source>
        <dbReference type="ARBA" id="ARBA00023316"/>
    </source>
</evidence>
<dbReference type="Gene3D" id="3.90.190.20">
    <property type="entry name" value="Mur ligase, C-terminal domain"/>
    <property type="match status" value="1"/>
</dbReference>
<comment type="caution">
    <text evidence="12">The sequence shown here is derived from an EMBL/GenBank/DDBJ whole genome shotgun (WGS) entry which is preliminary data.</text>
</comment>
<dbReference type="NCBIfam" id="NF001124">
    <property type="entry name" value="PRK00139.1-2"/>
    <property type="match status" value="1"/>
</dbReference>
<dbReference type="PANTHER" id="PTHR23135">
    <property type="entry name" value="MUR LIGASE FAMILY MEMBER"/>
    <property type="match status" value="1"/>
</dbReference>
<evidence type="ECO:0000256" key="5">
    <source>
        <dbReference type="ARBA" id="ARBA00023306"/>
    </source>
</evidence>
<dbReference type="InterPro" id="IPR036615">
    <property type="entry name" value="Mur_ligase_C_dom_sf"/>
</dbReference>
<dbReference type="InterPro" id="IPR035911">
    <property type="entry name" value="MurE/MurF_N"/>
</dbReference>
<keyword evidence="2 7" id="KW-0132">Cell division</keyword>
<comment type="caution">
    <text evidence="7">Lacks conserved residue(s) required for the propagation of feature annotation.</text>
</comment>
<evidence type="ECO:0000259" key="11">
    <source>
        <dbReference type="Pfam" id="PF08245"/>
    </source>
</evidence>
<keyword evidence="7 12" id="KW-0436">Ligase</keyword>
<feature type="binding site" evidence="7">
    <location>
        <position position="183"/>
    </location>
    <ligand>
        <name>UDP-N-acetyl-alpha-D-muramoyl-L-alanyl-D-glutamate</name>
        <dbReference type="ChEBI" id="CHEBI:83900"/>
    </ligand>
</feature>
<comment type="cofactor">
    <cofactor evidence="7">
        <name>Mg(2+)</name>
        <dbReference type="ChEBI" id="CHEBI:18420"/>
    </cofactor>
</comment>
<dbReference type="EMBL" id="SLXL01000002">
    <property type="protein sequence ID" value="TCP26310.1"/>
    <property type="molecule type" value="Genomic_DNA"/>
</dbReference>
<keyword evidence="13" id="KW-1185">Reference proteome</keyword>
<feature type="binding site" evidence="7">
    <location>
        <begin position="156"/>
        <end position="157"/>
    </location>
    <ligand>
        <name>UDP-N-acetyl-alpha-D-muramoyl-L-alanyl-D-glutamate</name>
        <dbReference type="ChEBI" id="CHEBI:83900"/>
    </ligand>
</feature>
<dbReference type="NCBIfam" id="NF001126">
    <property type="entry name" value="PRK00139.1-4"/>
    <property type="match status" value="1"/>
</dbReference>
<feature type="binding site" evidence="7">
    <location>
        <position position="191"/>
    </location>
    <ligand>
        <name>UDP-N-acetyl-alpha-D-muramoyl-L-alanyl-D-glutamate</name>
        <dbReference type="ChEBI" id="CHEBI:83900"/>
    </ligand>
</feature>
<accession>A0A4R2NW79</accession>
<dbReference type="InterPro" id="IPR000713">
    <property type="entry name" value="Mur_ligase_N"/>
</dbReference>
<evidence type="ECO:0000313" key="13">
    <source>
        <dbReference type="Proteomes" id="UP000295733"/>
    </source>
</evidence>
<dbReference type="Pfam" id="PF02875">
    <property type="entry name" value="Mur_ligase_C"/>
    <property type="match status" value="1"/>
</dbReference>
<feature type="binding site" evidence="7">
    <location>
        <position position="460"/>
    </location>
    <ligand>
        <name>meso-2,6-diaminopimelate</name>
        <dbReference type="ChEBI" id="CHEBI:57791"/>
    </ligand>
</feature>
<keyword evidence="5 7" id="KW-0131">Cell cycle</keyword>
<keyword evidence="7" id="KW-0460">Magnesium</keyword>
<dbReference type="GO" id="GO:0005524">
    <property type="term" value="F:ATP binding"/>
    <property type="evidence" value="ECO:0007669"/>
    <property type="project" value="UniProtKB-UniRule"/>
</dbReference>
<feature type="binding site" evidence="7">
    <location>
        <position position="464"/>
    </location>
    <ligand>
        <name>meso-2,6-diaminopimelate</name>
        <dbReference type="ChEBI" id="CHEBI:57791"/>
    </ligand>
</feature>
<keyword evidence="6 7" id="KW-0961">Cell wall biogenesis/degradation</keyword>
<feature type="domain" description="Mur ligase N-terminal catalytic" evidence="9">
    <location>
        <begin position="23"/>
        <end position="102"/>
    </location>
</feature>
<dbReference type="GO" id="GO:0008360">
    <property type="term" value="P:regulation of cell shape"/>
    <property type="evidence" value="ECO:0007669"/>
    <property type="project" value="UniProtKB-KW"/>
</dbReference>
<dbReference type="UniPathway" id="UPA00219"/>
<comment type="subcellular location">
    <subcellularLocation>
        <location evidence="7 8">Cytoplasm</location>
    </subcellularLocation>
</comment>
<feature type="binding site" evidence="7">
    <location>
        <begin position="115"/>
        <end position="121"/>
    </location>
    <ligand>
        <name>ATP</name>
        <dbReference type="ChEBI" id="CHEBI:30616"/>
    </ligand>
</feature>
<organism evidence="12 13">
    <name type="scientific">Rhodovulum adriaticum</name>
    <name type="common">Rhodopseudomonas adriatica</name>
    <dbReference type="NCBI Taxonomy" id="35804"/>
    <lineage>
        <taxon>Bacteria</taxon>
        <taxon>Pseudomonadati</taxon>
        <taxon>Pseudomonadota</taxon>
        <taxon>Alphaproteobacteria</taxon>
        <taxon>Rhodobacterales</taxon>
        <taxon>Paracoccaceae</taxon>
        <taxon>Rhodovulum</taxon>
    </lineage>
</organism>
<evidence type="ECO:0000256" key="8">
    <source>
        <dbReference type="RuleBase" id="RU004135"/>
    </source>
</evidence>
<feature type="modified residue" description="N6-carboxylysine" evidence="7">
    <location>
        <position position="223"/>
    </location>
</feature>
<comment type="function">
    <text evidence="7">Catalyzes the addition of meso-diaminopimelic acid to the nucleotide precursor UDP-N-acetylmuramoyl-L-alanyl-D-glutamate (UMAG) in the biosynthesis of bacterial cell-wall peptidoglycan.</text>
</comment>
<sequence>MTGQQTTLSALGLQARGGADSAITGLSVDSRAVKPGHLFAALPGSRVHGGEFIQYALRMGAAAILTDRKGAEIAAGELAASDAALVVAEDPRQALAGAAALFFGAQPGTAVAVTGTSGKTSVASFTRQMWDRLGLAACNIGTMGVQGAWTAPLAHTTPEPITLHRMLAEMTAAGVTHAAMEASSHGLDQRRLDGVTLSAAAFTNFSQDHLDYHAGFDEYFAAKAGLFDRVLPPDAVAVINIDGERGMQMHAIAQARGQEVLTIGSGDGADLRILGQRFDATGQTLRFCWNDVPHLTRLDLIGGFQAENVLAAAGLVIATGTPPAQVFPLLSEVVTVHGRMELAATRDNGATVFVDYAHKPGALSAALASLRPHVLGRIVVVFGAGGDRDRGKRPLMGQAAAEGADVVYVTDDNPRSEDPTEIRAGILQGCPDAIEIGDRAEAILRAVDTLQPGDALLIAGKGHETGQIVGEDVFPFDDREQASVAVAALDGRMT</sequence>
<dbReference type="Pfam" id="PF01225">
    <property type="entry name" value="Mur_ligase"/>
    <property type="match status" value="1"/>
</dbReference>
<dbReference type="Pfam" id="PF08245">
    <property type="entry name" value="Mur_ligase_M"/>
    <property type="match status" value="1"/>
</dbReference>
<dbReference type="PANTHER" id="PTHR23135:SF4">
    <property type="entry name" value="UDP-N-ACETYLMURAMOYL-L-ALANYL-D-GLUTAMATE--2,6-DIAMINOPIMELATE LIGASE MURE HOMOLOG, CHLOROPLASTIC"/>
    <property type="match status" value="1"/>
</dbReference>
<keyword evidence="3 7" id="KW-0133">Cell shape</keyword>
<name>A0A4R2NW79_RHOAD</name>
<feature type="binding site" evidence="7">
    <location>
        <position position="30"/>
    </location>
    <ligand>
        <name>UDP-N-acetyl-alpha-D-muramoyl-L-alanyl-D-glutamate</name>
        <dbReference type="ChEBI" id="CHEBI:83900"/>
    </ligand>
</feature>
<evidence type="ECO:0000256" key="4">
    <source>
        <dbReference type="ARBA" id="ARBA00022984"/>
    </source>
</evidence>
<dbReference type="Gene3D" id="3.40.1390.10">
    <property type="entry name" value="MurE/MurF, N-terminal domain"/>
    <property type="match status" value="1"/>
</dbReference>
<dbReference type="HAMAP" id="MF_00208">
    <property type="entry name" value="MurE"/>
    <property type="match status" value="1"/>
</dbReference>
<dbReference type="AlphaFoldDB" id="A0A4R2NW79"/>
<proteinExistence type="inferred from homology"/>
<dbReference type="GO" id="GO:0051301">
    <property type="term" value="P:cell division"/>
    <property type="evidence" value="ECO:0007669"/>
    <property type="project" value="UniProtKB-KW"/>
</dbReference>
<dbReference type="InterPro" id="IPR004101">
    <property type="entry name" value="Mur_ligase_C"/>
</dbReference>
<comment type="catalytic activity">
    <reaction evidence="7">
        <text>UDP-N-acetyl-alpha-D-muramoyl-L-alanyl-D-glutamate + meso-2,6-diaminopimelate + ATP = UDP-N-acetyl-alpha-D-muramoyl-L-alanyl-gamma-D-glutamyl-meso-2,6-diaminopimelate + ADP + phosphate + H(+)</text>
        <dbReference type="Rhea" id="RHEA:23676"/>
        <dbReference type="ChEBI" id="CHEBI:15378"/>
        <dbReference type="ChEBI" id="CHEBI:30616"/>
        <dbReference type="ChEBI" id="CHEBI:43474"/>
        <dbReference type="ChEBI" id="CHEBI:57791"/>
        <dbReference type="ChEBI" id="CHEBI:83900"/>
        <dbReference type="ChEBI" id="CHEBI:83905"/>
        <dbReference type="ChEBI" id="CHEBI:456216"/>
        <dbReference type="EC" id="6.3.2.13"/>
    </reaction>
</comment>
<dbReference type="GO" id="GO:0071555">
    <property type="term" value="P:cell wall organization"/>
    <property type="evidence" value="ECO:0007669"/>
    <property type="project" value="UniProtKB-KW"/>
</dbReference>
<feature type="short sequence motif" description="Meso-diaminopimelate recognition motif" evidence="7">
    <location>
        <begin position="412"/>
        <end position="415"/>
    </location>
</feature>
<dbReference type="Gene3D" id="3.40.1190.10">
    <property type="entry name" value="Mur-like, catalytic domain"/>
    <property type="match status" value="1"/>
</dbReference>